<keyword evidence="2" id="KW-0472">Membrane</keyword>
<dbReference type="VEuPathDB" id="FungiDB:F503_03544"/>
<evidence type="ECO:0000256" key="1">
    <source>
        <dbReference type="SAM" id="MobiDB-lite"/>
    </source>
</evidence>
<evidence type="ECO:0000313" key="4">
    <source>
        <dbReference type="Proteomes" id="UP000016923"/>
    </source>
</evidence>
<organism evidence="3 4">
    <name type="scientific">Ophiostoma piceae (strain UAMH 11346)</name>
    <name type="common">Sap stain fungus</name>
    <dbReference type="NCBI Taxonomy" id="1262450"/>
    <lineage>
        <taxon>Eukaryota</taxon>
        <taxon>Fungi</taxon>
        <taxon>Dikarya</taxon>
        <taxon>Ascomycota</taxon>
        <taxon>Pezizomycotina</taxon>
        <taxon>Sordariomycetes</taxon>
        <taxon>Sordariomycetidae</taxon>
        <taxon>Ophiostomatales</taxon>
        <taxon>Ophiostomataceae</taxon>
        <taxon>Ophiostoma</taxon>
    </lineage>
</organism>
<feature type="compositionally biased region" description="Basic and acidic residues" evidence="1">
    <location>
        <begin position="114"/>
        <end position="127"/>
    </location>
</feature>
<proteinExistence type="predicted"/>
<dbReference type="eggNOG" id="ENOG502RQVU">
    <property type="taxonomic scope" value="Eukaryota"/>
</dbReference>
<keyword evidence="2" id="KW-0812">Transmembrane</keyword>
<feature type="region of interest" description="Disordered" evidence="1">
    <location>
        <begin position="113"/>
        <end position="134"/>
    </location>
</feature>
<protein>
    <submittedName>
        <fullName evidence="3">Uncharacterized protein</fullName>
    </submittedName>
</protein>
<reference evidence="3 4" key="1">
    <citation type="journal article" date="2013" name="BMC Genomics">
        <title>The genome and transcriptome of the pine saprophyte Ophiostoma piceae, and a comparison with the bark beetle-associated pine pathogen Grosmannia clavigera.</title>
        <authorList>
            <person name="Haridas S."/>
            <person name="Wang Y."/>
            <person name="Lim L."/>
            <person name="Massoumi Alamouti S."/>
            <person name="Jackman S."/>
            <person name="Docking R."/>
            <person name="Robertson G."/>
            <person name="Birol I."/>
            <person name="Bohlmann J."/>
            <person name="Breuil C."/>
        </authorList>
    </citation>
    <scope>NUCLEOTIDE SEQUENCE [LARGE SCALE GENOMIC DNA]</scope>
    <source>
        <strain evidence="3 4">UAMH 11346</strain>
    </source>
</reference>
<sequence>MLIPTATSSLVPMVTGALVDSMPGMSTTNNTTSSSETNETSNTNISTDNSTNTSGMNALSMFLFWFFIISTIFLVLGSLAVLRRLKRRDKKLLQEHKASKAARQAKGYFGIARDTSESREAHSAAKDVDEESSIGDSTISLLPIAKAHARTQG</sequence>
<dbReference type="AlphaFoldDB" id="S3BVB2"/>
<dbReference type="HOGENOM" id="CLU_1918445_0_0_1"/>
<keyword evidence="2" id="KW-1133">Transmembrane helix</keyword>
<keyword evidence="4" id="KW-1185">Reference proteome</keyword>
<dbReference type="Proteomes" id="UP000016923">
    <property type="component" value="Unassembled WGS sequence"/>
</dbReference>
<gene>
    <name evidence="3" type="ORF">F503_03544</name>
</gene>
<accession>S3BVB2</accession>
<evidence type="ECO:0000313" key="3">
    <source>
        <dbReference type="EMBL" id="EPE04482.1"/>
    </source>
</evidence>
<feature type="transmembrane region" description="Helical" evidence="2">
    <location>
        <begin position="62"/>
        <end position="82"/>
    </location>
</feature>
<dbReference type="EMBL" id="KE148160">
    <property type="protein sequence ID" value="EPE04482.1"/>
    <property type="molecule type" value="Genomic_DNA"/>
</dbReference>
<feature type="region of interest" description="Disordered" evidence="1">
    <location>
        <begin position="21"/>
        <end position="51"/>
    </location>
</feature>
<name>S3BVB2_OPHP1</name>
<feature type="compositionally biased region" description="Low complexity" evidence="1">
    <location>
        <begin position="26"/>
        <end position="51"/>
    </location>
</feature>
<evidence type="ECO:0000256" key="2">
    <source>
        <dbReference type="SAM" id="Phobius"/>
    </source>
</evidence>